<accession>A0AAW7M0D9</accession>
<dbReference type="PANTHER" id="PTHR34980:SF2">
    <property type="entry name" value="INNER MEMBRANE PROTEIN YHAH-RELATED"/>
    <property type="match status" value="1"/>
</dbReference>
<gene>
    <name evidence="3" type="ORF">QQ002_07965</name>
    <name evidence="4" type="ORF">QQX10_06105</name>
</gene>
<evidence type="ECO:0000313" key="4">
    <source>
        <dbReference type="EMBL" id="MDN4487738.1"/>
    </source>
</evidence>
<feature type="transmembrane region" description="Helical" evidence="2">
    <location>
        <begin position="108"/>
        <end position="130"/>
    </location>
</feature>
<keyword evidence="2" id="KW-0812">Transmembrane</keyword>
<dbReference type="RefSeq" id="WP_301119073.1">
    <property type="nucleotide sequence ID" value="NZ_JAUHPX010000003.1"/>
</dbReference>
<feature type="transmembrane region" description="Helical" evidence="2">
    <location>
        <begin position="27"/>
        <end position="52"/>
    </location>
</feature>
<evidence type="ECO:0000256" key="2">
    <source>
        <dbReference type="SAM" id="Phobius"/>
    </source>
</evidence>
<proteinExistence type="predicted"/>
<keyword evidence="2" id="KW-0472">Membrane</keyword>
<dbReference type="PANTHER" id="PTHR34980">
    <property type="entry name" value="INNER MEMBRANE PROTEIN-RELATED-RELATED"/>
    <property type="match status" value="1"/>
</dbReference>
<dbReference type="Proteomes" id="UP001172737">
    <property type="component" value="Unassembled WGS sequence"/>
</dbReference>
<organism evidence="4 5">
    <name type="scientific">Demequina lignilytica</name>
    <dbReference type="NCBI Taxonomy" id="3051663"/>
    <lineage>
        <taxon>Bacteria</taxon>
        <taxon>Bacillati</taxon>
        <taxon>Actinomycetota</taxon>
        <taxon>Actinomycetes</taxon>
        <taxon>Micrococcales</taxon>
        <taxon>Demequinaceae</taxon>
        <taxon>Demequina</taxon>
    </lineage>
</organism>
<evidence type="ECO:0000313" key="3">
    <source>
        <dbReference type="EMBL" id="MDN4483468.1"/>
    </source>
</evidence>
<keyword evidence="5" id="KW-1185">Reference proteome</keyword>
<dbReference type="InterPro" id="IPR008523">
    <property type="entry name" value="DUF805"/>
</dbReference>
<protein>
    <submittedName>
        <fullName evidence="4">DUF805 domain-containing protein</fullName>
    </submittedName>
</protein>
<feature type="region of interest" description="Disordered" evidence="1">
    <location>
        <begin position="133"/>
        <end position="152"/>
    </location>
</feature>
<name>A0AAW7M0D9_9MICO</name>
<evidence type="ECO:0000256" key="1">
    <source>
        <dbReference type="SAM" id="MobiDB-lite"/>
    </source>
</evidence>
<dbReference type="EMBL" id="JAUHPX010000003">
    <property type="protein sequence ID" value="MDN4487738.1"/>
    <property type="molecule type" value="Genomic_DNA"/>
</dbReference>
<dbReference type="EMBL" id="JAUHQB010000004">
    <property type="protein sequence ID" value="MDN4483468.1"/>
    <property type="molecule type" value="Genomic_DNA"/>
</dbReference>
<evidence type="ECO:0000313" key="6">
    <source>
        <dbReference type="Proteomes" id="UP001172756"/>
    </source>
</evidence>
<dbReference type="AlphaFoldDB" id="A0AAW7M0D9"/>
<evidence type="ECO:0000313" key="5">
    <source>
        <dbReference type="Proteomes" id="UP001172737"/>
    </source>
</evidence>
<dbReference type="Pfam" id="PF05656">
    <property type="entry name" value="DUF805"/>
    <property type="match status" value="1"/>
</dbReference>
<reference evidence="4" key="1">
    <citation type="submission" date="2023-06" db="EMBL/GenBank/DDBJ databases">
        <title>Sysu t00039.</title>
        <authorList>
            <person name="Gao L."/>
            <person name="Fang B.-Z."/>
            <person name="Li W.-J."/>
        </authorList>
    </citation>
    <scope>NUCLEOTIDE SEQUENCE</scope>
    <source>
        <strain evidence="4">SYSU T00039</strain>
    </source>
</reference>
<keyword evidence="2" id="KW-1133">Transmembrane helix</keyword>
<dbReference type="GO" id="GO:0005886">
    <property type="term" value="C:plasma membrane"/>
    <property type="evidence" value="ECO:0007669"/>
    <property type="project" value="TreeGrafter"/>
</dbReference>
<reference evidence="3 6" key="2">
    <citation type="submission" date="2023-06" db="EMBL/GenBank/DDBJ databases">
        <title>SYSU T0a273.</title>
        <authorList>
            <person name="Gao L."/>
            <person name="Fang B.-Z."/>
            <person name="Li W.-J."/>
        </authorList>
    </citation>
    <scope>NUCLEOTIDE SEQUENCE [LARGE SCALE GENOMIC DNA]</scope>
    <source>
        <strain evidence="3 6">SYSU T0a273</strain>
    </source>
</reference>
<dbReference type="Proteomes" id="UP001172756">
    <property type="component" value="Unassembled WGS sequence"/>
</dbReference>
<comment type="caution">
    <text evidence="4">The sequence shown here is derived from an EMBL/GenBank/DDBJ whole genome shotgun (WGS) entry which is preliminary data.</text>
</comment>
<sequence>MGFMEAVRGCLRRYATFRGRARRSEMWWFVLYGVLLAIPANIAFLLLWSAAFEGSITGPAEDPAINPTAVSWGAFTAAIGVLLAYALLYTVPALAVQSRRLHDMGQPAWWLLLHLIGLGIVVLIMCAMRGQTGSNRHGPDPRLVPVPSRATA</sequence>
<feature type="transmembrane region" description="Helical" evidence="2">
    <location>
        <begin position="72"/>
        <end position="96"/>
    </location>
</feature>